<dbReference type="InterPro" id="IPR036259">
    <property type="entry name" value="MFS_trans_sf"/>
</dbReference>
<evidence type="ECO:0000256" key="6">
    <source>
        <dbReference type="SAM" id="Phobius"/>
    </source>
</evidence>
<proteinExistence type="predicted"/>
<protein>
    <submittedName>
        <fullName evidence="7">MFS transporter</fullName>
    </submittedName>
</protein>
<feature type="region of interest" description="Disordered" evidence="5">
    <location>
        <begin position="786"/>
        <end position="832"/>
    </location>
</feature>
<feature type="transmembrane region" description="Helical" evidence="6">
    <location>
        <begin position="15"/>
        <end position="34"/>
    </location>
</feature>
<feature type="transmembrane region" description="Helical" evidence="6">
    <location>
        <begin position="482"/>
        <end position="503"/>
    </location>
</feature>
<accession>A0A922N6Q6</accession>
<evidence type="ECO:0000256" key="4">
    <source>
        <dbReference type="ARBA" id="ARBA00023136"/>
    </source>
</evidence>
<dbReference type="GO" id="GO:0022857">
    <property type="term" value="F:transmembrane transporter activity"/>
    <property type="evidence" value="ECO:0007669"/>
    <property type="project" value="InterPro"/>
</dbReference>
<keyword evidence="3 6" id="KW-1133">Transmembrane helix</keyword>
<feature type="transmembrane region" description="Helical" evidence="6">
    <location>
        <begin position="374"/>
        <end position="392"/>
    </location>
</feature>
<keyword evidence="4 6" id="KW-0472">Membrane</keyword>
<feature type="transmembrane region" description="Helical" evidence="6">
    <location>
        <begin position="398"/>
        <end position="423"/>
    </location>
</feature>
<feature type="compositionally biased region" description="Low complexity" evidence="5">
    <location>
        <begin position="812"/>
        <end position="830"/>
    </location>
</feature>
<evidence type="ECO:0000256" key="1">
    <source>
        <dbReference type="ARBA" id="ARBA00004141"/>
    </source>
</evidence>
<feature type="compositionally biased region" description="Low complexity" evidence="5">
    <location>
        <begin position="223"/>
        <end position="235"/>
    </location>
</feature>
<comment type="caution">
    <text evidence="7">The sequence shown here is derived from an EMBL/GenBank/DDBJ whole genome shotgun (WGS) entry which is preliminary data.</text>
</comment>
<feature type="transmembrane region" description="Helical" evidence="6">
    <location>
        <begin position="81"/>
        <end position="101"/>
    </location>
</feature>
<feature type="region of interest" description="Disordered" evidence="5">
    <location>
        <begin position="860"/>
        <end position="906"/>
    </location>
</feature>
<dbReference type="AlphaFoldDB" id="A0A922N6Q6"/>
<feature type="transmembrane region" description="Helical" evidence="6">
    <location>
        <begin position="175"/>
        <end position="198"/>
    </location>
</feature>
<evidence type="ECO:0000256" key="2">
    <source>
        <dbReference type="ARBA" id="ARBA00022692"/>
    </source>
</evidence>
<dbReference type="Gene3D" id="1.20.1250.20">
    <property type="entry name" value="MFS general substrate transporter like domains"/>
    <property type="match status" value="2"/>
</dbReference>
<feature type="region of interest" description="Disordered" evidence="5">
    <location>
        <begin position="729"/>
        <end position="758"/>
    </location>
</feature>
<evidence type="ECO:0000256" key="5">
    <source>
        <dbReference type="SAM" id="MobiDB-lite"/>
    </source>
</evidence>
<feature type="region of interest" description="Disordered" evidence="5">
    <location>
        <begin position="208"/>
        <end position="258"/>
    </location>
</feature>
<feature type="transmembrane region" description="Helical" evidence="6">
    <location>
        <begin position="298"/>
        <end position="316"/>
    </location>
</feature>
<feature type="compositionally biased region" description="Gly residues" evidence="5">
    <location>
        <begin position="890"/>
        <end position="899"/>
    </location>
</feature>
<dbReference type="PROSITE" id="PS51257">
    <property type="entry name" value="PROKAR_LIPOPROTEIN"/>
    <property type="match status" value="1"/>
</dbReference>
<reference evidence="8" key="1">
    <citation type="journal article" date="2022" name="Microb. Genom.">
        <title>A global pangenome for the wheat fungal pathogen Pyrenophora tritici-repentis and prediction of effector protein structural homology.</title>
        <authorList>
            <person name="Moolhuijzen P.M."/>
            <person name="See P.T."/>
            <person name="Shi G."/>
            <person name="Powell H.R."/>
            <person name="Cockram J."/>
            <person name="Jorgensen L.N."/>
            <person name="Benslimane H."/>
            <person name="Strelkov S.E."/>
            <person name="Turner J."/>
            <person name="Liu Z."/>
            <person name="Moffat C.S."/>
        </authorList>
    </citation>
    <scope>NUCLEOTIDE SEQUENCE [LARGE SCALE GENOMIC DNA]</scope>
</reference>
<name>A0A922N6Q6_9PLEO</name>
<sequence length="906" mass="96877">MVTEEKPPAHQKTRIVSVAAATCIALACGTNYAYSAWAPQFADKLQLSATQSNVIGTAANLGMYASGIPMGMITDRKSPRLTTFIGMFALFAGYYPIKLAYDGGPGYMSVALISFCSFLSGVGSCAAFSGALKTATLNWPTHRGTATAFPMAAFGLSAFFYTLIAGVAFPGNTSGLLMMLALATSLLVLVSIPFLIVVDHKSGAGYAALPTTERPRRDSNLLTRTKTSSSKYKSSVIPEQEITPSEEHDGPSTETSSLISSLPGDIIDNDDATSKKSAHSCTDITGLALLNKAEFWQIWVLMGLLTGIGLMTINNIGHDVQALWKHFDEDIDGDFVAHRQLLHVSIISVCSFLGRLSSGIGSDLIVKRLRHSRFWCAAISAAIFALAQLAAIRVEDPHYLWVVSGLCGLGYGVLFGVCPSLVVDAFGSDGFAVNWGFMTIAPVVSGNIFNLFYGAVYDSNSVVEADGQRACELGLKCYRTAYYVTLASSILGIFACFWGIYGTGSPYTTPHRNAPNAHHPNHPLTSGLIIAASVIVAAGIAIYESPQVRAWADQTRRKIAVALHSLGDDIQPRRPSESSDDFEERKRRRDELIKRNRNELIRRAREEGIAVDLDELARIGTENAEAAEKRSRADRTKSFDDLLDNDGTLKNNTTSTGTETQKGDVRKRGAAGFAAGAVAAAAMANPFSDDQTLLDNDDQDDAPSPKPFTYSEPSACESTATIQHVVPSTPPTATLVDLTPSPETPCPARASPEETEQAAQSFYSFTSSHASLPPLIPAADVTAAEEVQEDEEPEHVSTGTLTPRSERSTTMAAISPTSSQAPSSPHAPSSVVDMFSMQNDTDHDARSEIFSEGGFTDAFSEGGFSEFEDERRGVMTPNSWTDVGSDDGSEWGGAAGGNGHVSQVHQ</sequence>
<feature type="compositionally biased region" description="Polar residues" evidence="5">
    <location>
        <begin position="797"/>
        <end position="811"/>
    </location>
</feature>
<dbReference type="SUPFAM" id="SSF103473">
    <property type="entry name" value="MFS general substrate transporter"/>
    <property type="match status" value="1"/>
</dbReference>
<feature type="transmembrane region" description="Helical" evidence="6">
    <location>
        <begin position="144"/>
        <end position="169"/>
    </location>
</feature>
<dbReference type="GO" id="GO:0000329">
    <property type="term" value="C:fungal-type vacuole membrane"/>
    <property type="evidence" value="ECO:0007669"/>
    <property type="project" value="TreeGrafter"/>
</dbReference>
<feature type="region of interest" description="Disordered" evidence="5">
    <location>
        <begin position="624"/>
        <end position="665"/>
    </location>
</feature>
<gene>
    <name evidence="7" type="ORF">Ptr86124_011850</name>
</gene>
<feature type="compositionally biased region" description="Basic and acidic residues" evidence="5">
    <location>
        <begin position="626"/>
        <end position="640"/>
    </location>
</feature>
<feature type="region of interest" description="Disordered" evidence="5">
    <location>
        <begin position="689"/>
        <end position="714"/>
    </location>
</feature>
<feature type="compositionally biased region" description="Polar residues" evidence="5">
    <location>
        <begin position="648"/>
        <end position="660"/>
    </location>
</feature>
<feature type="transmembrane region" description="Helical" evidence="6">
    <location>
        <begin position="435"/>
        <end position="456"/>
    </location>
</feature>
<dbReference type="InterPro" id="IPR011701">
    <property type="entry name" value="MFS"/>
</dbReference>
<keyword evidence="8" id="KW-1185">Reference proteome</keyword>
<evidence type="ECO:0000313" key="8">
    <source>
        <dbReference type="Proteomes" id="UP000249757"/>
    </source>
</evidence>
<dbReference type="EMBL" id="NRDI02000021">
    <property type="protein sequence ID" value="KAI1509310.1"/>
    <property type="molecule type" value="Genomic_DNA"/>
</dbReference>
<feature type="transmembrane region" description="Helical" evidence="6">
    <location>
        <begin position="107"/>
        <end position="132"/>
    </location>
</feature>
<organism evidence="7 8">
    <name type="scientific">Pyrenophora tritici-repentis</name>
    <dbReference type="NCBI Taxonomy" id="45151"/>
    <lineage>
        <taxon>Eukaryota</taxon>
        <taxon>Fungi</taxon>
        <taxon>Dikarya</taxon>
        <taxon>Ascomycota</taxon>
        <taxon>Pezizomycotina</taxon>
        <taxon>Dothideomycetes</taxon>
        <taxon>Pleosporomycetidae</taxon>
        <taxon>Pleosporales</taxon>
        <taxon>Pleosporineae</taxon>
        <taxon>Pleosporaceae</taxon>
        <taxon>Pyrenophora</taxon>
    </lineage>
</organism>
<evidence type="ECO:0000313" key="7">
    <source>
        <dbReference type="EMBL" id="KAI1509310.1"/>
    </source>
</evidence>
<comment type="subcellular location">
    <subcellularLocation>
        <location evidence="1">Membrane</location>
        <topology evidence="1">Multi-pass membrane protein</topology>
    </subcellularLocation>
</comment>
<dbReference type="PANTHER" id="PTHR21576">
    <property type="entry name" value="UNCHARACTERIZED NODULIN-LIKE PROTEIN"/>
    <property type="match status" value="1"/>
</dbReference>
<keyword evidence="2 6" id="KW-0812">Transmembrane</keyword>
<dbReference type="PANTHER" id="PTHR21576:SF158">
    <property type="entry name" value="RIBOSOMAL RNA-PROCESSING PROTEIN 12-LIKE CONSERVED DOMAIN-CONTAINING PROTEIN"/>
    <property type="match status" value="1"/>
</dbReference>
<feature type="transmembrane region" description="Helical" evidence="6">
    <location>
        <begin position="524"/>
        <end position="543"/>
    </location>
</feature>
<dbReference type="Proteomes" id="UP000249757">
    <property type="component" value="Unassembled WGS sequence"/>
</dbReference>
<evidence type="ECO:0000256" key="3">
    <source>
        <dbReference type="ARBA" id="ARBA00022989"/>
    </source>
</evidence>
<dbReference type="Pfam" id="PF07690">
    <property type="entry name" value="MFS_1"/>
    <property type="match status" value="1"/>
</dbReference>